<feature type="domain" description="Nitroreductase" evidence="8">
    <location>
        <begin position="120"/>
        <end position="288"/>
    </location>
</feature>
<evidence type="ECO:0000256" key="1">
    <source>
        <dbReference type="ARBA" id="ARBA00001917"/>
    </source>
</evidence>
<accession>A0AAN8ZX14</accession>
<dbReference type="GO" id="GO:0005886">
    <property type="term" value="C:plasma membrane"/>
    <property type="evidence" value="ECO:0007669"/>
    <property type="project" value="TreeGrafter"/>
</dbReference>
<keyword evidence="5" id="KW-0560">Oxidoreductase</keyword>
<sequence length="310" mass="35056">MGLAEQYLLPFLNNHWIEVVASCILIYFANLFLERKGTNSSKVPVNEAMTNKSLPSRSRGTQNVIKKGGVGDDDEEEEEASNLVEPLWPDDLQHVPYPHIKLAPEESLRRSNEFYELMNKRRSVRFFSSDPVPREVIDNLIRTAGTAPSGAHTEPWTFVAVGDQEIKKEIRAIVEAEEEINYSKRMGSQWVNDLKGLRTTWVKEYLTEAAWIILVFKQTYGILPDGRKRNHYYHEISTALAGGILLSAIQNAGLVTLTSTPLNCGPQLRTLLNRSSNEKMMLLLPVGYPRHDATVPDLKRKPLDEIMAVV</sequence>
<keyword evidence="7" id="KW-1133">Transmembrane helix</keyword>
<evidence type="ECO:0000313" key="9">
    <source>
        <dbReference type="EMBL" id="KAK7071901.1"/>
    </source>
</evidence>
<dbReference type="CDD" id="cd02144">
    <property type="entry name" value="iodotyrosine_dehalogenase"/>
    <property type="match status" value="1"/>
</dbReference>
<protein>
    <recommendedName>
        <fullName evidence="8">Nitroreductase domain-containing protein</fullName>
    </recommendedName>
</protein>
<evidence type="ECO:0000256" key="3">
    <source>
        <dbReference type="ARBA" id="ARBA00022630"/>
    </source>
</evidence>
<dbReference type="EMBL" id="JAXCGZ010013831">
    <property type="protein sequence ID" value="KAK7071901.1"/>
    <property type="molecule type" value="Genomic_DNA"/>
</dbReference>
<dbReference type="GO" id="GO:0140616">
    <property type="term" value="F:iodotyrosine deiodinase activity"/>
    <property type="evidence" value="ECO:0007669"/>
    <property type="project" value="UniProtKB-ARBA"/>
</dbReference>
<evidence type="ECO:0000256" key="6">
    <source>
        <dbReference type="SAM" id="MobiDB-lite"/>
    </source>
</evidence>
<keyword evidence="7" id="KW-0472">Membrane</keyword>
<proteinExistence type="inferred from homology"/>
<evidence type="ECO:0000256" key="4">
    <source>
        <dbReference type="ARBA" id="ARBA00022643"/>
    </source>
</evidence>
<comment type="cofactor">
    <cofactor evidence="1">
        <name>FMN</name>
        <dbReference type="ChEBI" id="CHEBI:58210"/>
    </cofactor>
</comment>
<feature type="region of interest" description="Disordered" evidence="6">
    <location>
        <begin position="50"/>
        <end position="79"/>
    </location>
</feature>
<feature type="compositionally biased region" description="Polar residues" evidence="6">
    <location>
        <begin position="50"/>
        <end position="64"/>
    </location>
</feature>
<dbReference type="InterPro" id="IPR029479">
    <property type="entry name" value="Nitroreductase"/>
</dbReference>
<dbReference type="GO" id="GO:0006570">
    <property type="term" value="P:tyrosine metabolic process"/>
    <property type="evidence" value="ECO:0007669"/>
    <property type="project" value="TreeGrafter"/>
</dbReference>
<comment type="caution">
    <text evidence="9">The sequence shown here is derived from an EMBL/GenBank/DDBJ whole genome shotgun (WGS) entry which is preliminary data.</text>
</comment>
<evidence type="ECO:0000313" key="10">
    <source>
        <dbReference type="Proteomes" id="UP001381693"/>
    </source>
</evidence>
<dbReference type="InterPro" id="IPR000415">
    <property type="entry name" value="Nitroreductase-like"/>
</dbReference>
<keyword evidence="10" id="KW-1185">Reference proteome</keyword>
<dbReference type="SUPFAM" id="SSF55469">
    <property type="entry name" value="FMN-dependent nitroreductase-like"/>
    <property type="match status" value="1"/>
</dbReference>
<keyword evidence="7" id="KW-0812">Transmembrane</keyword>
<comment type="similarity">
    <text evidence="2">Belongs to the nitroreductase family.</text>
</comment>
<dbReference type="InterPro" id="IPR050627">
    <property type="entry name" value="Nitroreductase/BluB"/>
</dbReference>
<keyword evidence="3" id="KW-0285">Flavoprotein</keyword>
<dbReference type="AlphaFoldDB" id="A0AAN8ZX14"/>
<evidence type="ECO:0000256" key="7">
    <source>
        <dbReference type="SAM" id="Phobius"/>
    </source>
</evidence>
<evidence type="ECO:0000256" key="2">
    <source>
        <dbReference type="ARBA" id="ARBA00007118"/>
    </source>
</evidence>
<dbReference type="PANTHER" id="PTHR23026:SF90">
    <property type="entry name" value="IODOTYROSINE DEIODINASE 1"/>
    <property type="match status" value="1"/>
</dbReference>
<reference evidence="9 10" key="1">
    <citation type="submission" date="2023-11" db="EMBL/GenBank/DDBJ databases">
        <title>Halocaridina rubra genome assembly.</title>
        <authorList>
            <person name="Smith C."/>
        </authorList>
    </citation>
    <scope>NUCLEOTIDE SEQUENCE [LARGE SCALE GENOMIC DNA]</scope>
    <source>
        <strain evidence="9">EP-1</strain>
        <tissue evidence="9">Whole</tissue>
    </source>
</reference>
<dbReference type="Pfam" id="PF00881">
    <property type="entry name" value="Nitroreductase"/>
    <property type="match status" value="1"/>
</dbReference>
<keyword evidence="4" id="KW-0288">FMN</keyword>
<dbReference type="PANTHER" id="PTHR23026">
    <property type="entry name" value="NADPH NITROREDUCTASE"/>
    <property type="match status" value="1"/>
</dbReference>
<gene>
    <name evidence="9" type="ORF">SK128_006369</name>
</gene>
<dbReference type="Proteomes" id="UP001381693">
    <property type="component" value="Unassembled WGS sequence"/>
</dbReference>
<name>A0AAN8ZX14_HALRR</name>
<feature type="transmembrane region" description="Helical" evidence="7">
    <location>
        <begin position="15"/>
        <end position="33"/>
    </location>
</feature>
<dbReference type="GO" id="GO:0032553">
    <property type="term" value="F:ribonucleotide binding"/>
    <property type="evidence" value="ECO:0007669"/>
    <property type="project" value="UniProtKB-ARBA"/>
</dbReference>
<evidence type="ECO:0000256" key="5">
    <source>
        <dbReference type="ARBA" id="ARBA00023002"/>
    </source>
</evidence>
<dbReference type="FunFam" id="3.40.109.10:FF:000004">
    <property type="entry name" value="Iodotyrosine deiodinase 1"/>
    <property type="match status" value="1"/>
</dbReference>
<evidence type="ECO:0000259" key="8">
    <source>
        <dbReference type="Pfam" id="PF00881"/>
    </source>
</evidence>
<dbReference type="Gene3D" id="3.40.109.10">
    <property type="entry name" value="NADH Oxidase"/>
    <property type="match status" value="1"/>
</dbReference>
<organism evidence="9 10">
    <name type="scientific">Halocaridina rubra</name>
    <name type="common">Hawaiian red shrimp</name>
    <dbReference type="NCBI Taxonomy" id="373956"/>
    <lineage>
        <taxon>Eukaryota</taxon>
        <taxon>Metazoa</taxon>
        <taxon>Ecdysozoa</taxon>
        <taxon>Arthropoda</taxon>
        <taxon>Crustacea</taxon>
        <taxon>Multicrustacea</taxon>
        <taxon>Malacostraca</taxon>
        <taxon>Eumalacostraca</taxon>
        <taxon>Eucarida</taxon>
        <taxon>Decapoda</taxon>
        <taxon>Pleocyemata</taxon>
        <taxon>Caridea</taxon>
        <taxon>Atyoidea</taxon>
        <taxon>Atyidae</taxon>
        <taxon>Halocaridina</taxon>
    </lineage>
</organism>